<dbReference type="AlphaFoldDB" id="A0A0D0DQ29"/>
<evidence type="ECO:0000256" key="1">
    <source>
        <dbReference type="SAM" id="MobiDB-lite"/>
    </source>
</evidence>
<keyword evidence="3" id="KW-1185">Reference proteome</keyword>
<evidence type="ECO:0000313" key="3">
    <source>
        <dbReference type="Proteomes" id="UP000054538"/>
    </source>
</evidence>
<name>A0A0D0DQ29_9AGAM</name>
<dbReference type="HOGENOM" id="CLU_1563368_0_0_1"/>
<evidence type="ECO:0000313" key="2">
    <source>
        <dbReference type="EMBL" id="KIK81280.1"/>
    </source>
</evidence>
<gene>
    <name evidence="2" type="ORF">PAXRUDRAFT_15318</name>
</gene>
<dbReference type="Proteomes" id="UP000054538">
    <property type="component" value="Unassembled WGS sequence"/>
</dbReference>
<reference evidence="3" key="2">
    <citation type="submission" date="2015-01" db="EMBL/GenBank/DDBJ databases">
        <title>Evolutionary Origins and Diversification of the Mycorrhizal Mutualists.</title>
        <authorList>
            <consortium name="DOE Joint Genome Institute"/>
            <consortium name="Mycorrhizal Genomics Consortium"/>
            <person name="Kohler A."/>
            <person name="Kuo A."/>
            <person name="Nagy L.G."/>
            <person name="Floudas D."/>
            <person name="Copeland A."/>
            <person name="Barry K.W."/>
            <person name="Cichocki N."/>
            <person name="Veneault-Fourrey C."/>
            <person name="LaButti K."/>
            <person name="Lindquist E.A."/>
            <person name="Lipzen A."/>
            <person name="Lundell T."/>
            <person name="Morin E."/>
            <person name="Murat C."/>
            <person name="Riley R."/>
            <person name="Ohm R."/>
            <person name="Sun H."/>
            <person name="Tunlid A."/>
            <person name="Henrissat B."/>
            <person name="Grigoriev I.V."/>
            <person name="Hibbett D.S."/>
            <person name="Martin F."/>
        </authorList>
    </citation>
    <scope>NUCLEOTIDE SEQUENCE [LARGE SCALE GENOMIC DNA]</scope>
    <source>
        <strain evidence="3">Ve08.2h10</strain>
    </source>
</reference>
<feature type="region of interest" description="Disordered" evidence="1">
    <location>
        <begin position="90"/>
        <end position="127"/>
    </location>
</feature>
<dbReference type="InParanoid" id="A0A0D0DQ29"/>
<proteinExistence type="predicted"/>
<protein>
    <submittedName>
        <fullName evidence="2">Uncharacterized protein</fullName>
    </submittedName>
</protein>
<sequence>MSRPFTCSCLAIHSSPPSEDGFHAADFSVDFLGLTVPGFSDSSSPAQPRDIDLGSWSPSADCVPIKEAAALAENTPGVILQPPLGDDASVHALITPQAPCQVRPHSGDSSVGQLDLPKRKKDKKKADDKLVPSIEVYPLTPAPRVLLQLPHLWAAAPSQLPLASVLEHSTA</sequence>
<reference evidence="2 3" key="1">
    <citation type="submission" date="2014-04" db="EMBL/GenBank/DDBJ databases">
        <authorList>
            <consortium name="DOE Joint Genome Institute"/>
            <person name="Kuo A."/>
            <person name="Kohler A."/>
            <person name="Jargeat P."/>
            <person name="Nagy L.G."/>
            <person name="Floudas D."/>
            <person name="Copeland A."/>
            <person name="Barry K.W."/>
            <person name="Cichocki N."/>
            <person name="Veneault-Fourrey C."/>
            <person name="LaButti K."/>
            <person name="Lindquist E.A."/>
            <person name="Lipzen A."/>
            <person name="Lundell T."/>
            <person name="Morin E."/>
            <person name="Murat C."/>
            <person name="Sun H."/>
            <person name="Tunlid A."/>
            <person name="Henrissat B."/>
            <person name="Grigoriev I.V."/>
            <person name="Hibbett D.S."/>
            <person name="Martin F."/>
            <person name="Nordberg H.P."/>
            <person name="Cantor M.N."/>
            <person name="Hua S.X."/>
        </authorList>
    </citation>
    <scope>NUCLEOTIDE SEQUENCE [LARGE SCALE GENOMIC DNA]</scope>
    <source>
        <strain evidence="2 3">Ve08.2h10</strain>
    </source>
</reference>
<organism evidence="2 3">
    <name type="scientific">Paxillus rubicundulus Ve08.2h10</name>
    <dbReference type="NCBI Taxonomy" id="930991"/>
    <lineage>
        <taxon>Eukaryota</taxon>
        <taxon>Fungi</taxon>
        <taxon>Dikarya</taxon>
        <taxon>Basidiomycota</taxon>
        <taxon>Agaricomycotina</taxon>
        <taxon>Agaricomycetes</taxon>
        <taxon>Agaricomycetidae</taxon>
        <taxon>Boletales</taxon>
        <taxon>Paxilineae</taxon>
        <taxon>Paxillaceae</taxon>
        <taxon>Paxillus</taxon>
    </lineage>
</organism>
<accession>A0A0D0DQ29</accession>
<dbReference type="EMBL" id="KN825827">
    <property type="protein sequence ID" value="KIK81280.1"/>
    <property type="molecule type" value="Genomic_DNA"/>
</dbReference>